<comment type="subunit">
    <text evidence="12">Monomer. Interacts with DnaB.</text>
</comment>
<keyword evidence="10 12" id="KW-0238">DNA-binding</keyword>
<dbReference type="Gene3D" id="3.90.580.10">
    <property type="entry name" value="Zinc finger, CHC2-type domain"/>
    <property type="match status" value="1"/>
</dbReference>
<dbReference type="HAMAP" id="MF_00974">
    <property type="entry name" value="DNA_primase_DnaG"/>
    <property type="match status" value="1"/>
</dbReference>
<comment type="catalytic activity">
    <reaction evidence="12">
        <text>ssDNA + n NTP = ssDNA/pppN(pN)n-1 hybrid + (n-1) diphosphate.</text>
        <dbReference type="EC" id="2.7.7.101"/>
    </reaction>
</comment>
<dbReference type="SUPFAM" id="SSF56731">
    <property type="entry name" value="DNA primase core"/>
    <property type="match status" value="1"/>
</dbReference>
<evidence type="ECO:0000313" key="17">
    <source>
        <dbReference type="Proteomes" id="UP000002407"/>
    </source>
</evidence>
<sequence>MIAKESIDKLIQISDIVEVIGHYLDVKKSGANFQAICPFHNDTHPSLMISPTKQIYHCFVCEAGGGAINFIMEYEKVGFVEAVQILAKMYNFELSYTSDDFADKEKKDDKKILEMLNAYYQSLLYSNKKAIDYLYSRGLDDKTIQNFGLGWAPGSANTIRALENEQIEPGEALAVGAIKQNENGFYASFIDRITFPIFDERSRIVGFGGRTLNSENKAKYVNSPDSSVFNKSKIFYAYDLARKDAVKKNELIICEGYMDVIMLHKAGITNAVAVLGTALTEQHLPILKRMKFHIILSFDGDTAGIRAAVRSAELLLKNEINTSVVIIENGADPADMVFAGKIDELREIYSKGVEGGEFLIRQIASNFDLSKPILRKEALSEIQKLTFSLDSIVAMGYENLVSAVLNLPIGSFSLTNKKNNLSSSPEIPLMPKAHKKDIAELEILKTMISDENFKLLGLDELKSKNFRAHADIFEILKSGVKWQENPILRELMIDDSIKESNNLRSFSKAISILKINFCKNELLRLARSDEKDKFIKMEQIRQEIKELS</sequence>
<dbReference type="PANTHER" id="PTHR30313">
    <property type="entry name" value="DNA PRIMASE"/>
    <property type="match status" value="1"/>
</dbReference>
<dbReference type="HOGENOM" id="CLU_013501_3_2_7"/>
<dbReference type="Gene3D" id="3.40.1360.10">
    <property type="match status" value="1"/>
</dbReference>
<dbReference type="STRING" id="360107.CHAB381_1610"/>
<keyword evidence="4 12" id="KW-0548">Nucleotidyltransferase</keyword>
<dbReference type="Pfam" id="PF08275">
    <property type="entry name" value="DNAG_N"/>
    <property type="match status" value="1"/>
</dbReference>
<dbReference type="Pfam" id="PF13155">
    <property type="entry name" value="Toprim_2"/>
    <property type="match status" value="1"/>
</dbReference>
<dbReference type="InterPro" id="IPR034151">
    <property type="entry name" value="TOPRIM_DnaG_bac"/>
</dbReference>
<dbReference type="GO" id="GO:0000428">
    <property type="term" value="C:DNA-directed RNA polymerase complex"/>
    <property type="evidence" value="ECO:0007669"/>
    <property type="project" value="UniProtKB-KW"/>
</dbReference>
<comment type="function">
    <text evidence="12 13">RNA polymerase that catalyzes the synthesis of short RNA molecules used as primers for DNA polymerase during DNA replication.</text>
</comment>
<dbReference type="SUPFAM" id="SSF57783">
    <property type="entry name" value="Zinc beta-ribbon"/>
    <property type="match status" value="1"/>
</dbReference>
<proteinExistence type="inferred from homology"/>
<evidence type="ECO:0000256" key="3">
    <source>
        <dbReference type="ARBA" id="ARBA00022679"/>
    </source>
</evidence>
<dbReference type="GO" id="GO:0005737">
    <property type="term" value="C:cytoplasm"/>
    <property type="evidence" value="ECO:0007669"/>
    <property type="project" value="TreeGrafter"/>
</dbReference>
<dbReference type="InterPro" id="IPR006171">
    <property type="entry name" value="TOPRIM_dom"/>
</dbReference>
<comment type="cofactor">
    <cofactor evidence="12 13 14">
        <name>Zn(2+)</name>
        <dbReference type="ChEBI" id="CHEBI:29105"/>
    </cofactor>
    <text evidence="12 13 14">Binds 1 zinc ion per monomer.</text>
</comment>
<dbReference type="InterPro" id="IPR016136">
    <property type="entry name" value="DNA_helicase_N/primase_C"/>
</dbReference>
<evidence type="ECO:0000256" key="7">
    <source>
        <dbReference type="ARBA" id="ARBA00022771"/>
    </source>
</evidence>
<dbReference type="InterPro" id="IPR050219">
    <property type="entry name" value="DnaG_primase"/>
</dbReference>
<evidence type="ECO:0000256" key="9">
    <source>
        <dbReference type="ARBA" id="ARBA00022842"/>
    </source>
</evidence>
<dbReference type="GO" id="GO:0006269">
    <property type="term" value="P:DNA replication, synthesis of primer"/>
    <property type="evidence" value="ECO:0007669"/>
    <property type="project" value="UniProtKB-UniRule"/>
</dbReference>
<evidence type="ECO:0000256" key="4">
    <source>
        <dbReference type="ARBA" id="ARBA00022695"/>
    </source>
</evidence>
<dbReference type="GO" id="GO:0003899">
    <property type="term" value="F:DNA-directed RNA polymerase activity"/>
    <property type="evidence" value="ECO:0007669"/>
    <property type="project" value="UniProtKB-UniRule"/>
</dbReference>
<keyword evidence="6 12" id="KW-0479">Metal-binding</keyword>
<evidence type="ECO:0000256" key="10">
    <source>
        <dbReference type="ARBA" id="ARBA00023125"/>
    </source>
</evidence>
<keyword evidence="5 12" id="KW-0235">DNA replication</keyword>
<evidence type="ECO:0000256" key="1">
    <source>
        <dbReference type="ARBA" id="ARBA00022478"/>
    </source>
</evidence>
<name>A7I3P2_CAMHC</name>
<keyword evidence="11 12" id="KW-0804">Transcription</keyword>
<comment type="domain">
    <text evidence="12">Contains an N-terminal zinc-binding domain, a central core domain that contains the primase activity, and a C-terminal DnaB-binding domain.</text>
</comment>
<evidence type="ECO:0000256" key="6">
    <source>
        <dbReference type="ARBA" id="ARBA00022723"/>
    </source>
</evidence>
<dbReference type="Proteomes" id="UP000002407">
    <property type="component" value="Chromosome"/>
</dbReference>
<dbReference type="CDD" id="cd03364">
    <property type="entry name" value="TOPRIM_DnaG_primases"/>
    <property type="match status" value="1"/>
</dbReference>
<evidence type="ECO:0000313" key="16">
    <source>
        <dbReference type="EMBL" id="ABS51119.1"/>
    </source>
</evidence>
<dbReference type="NCBIfam" id="TIGR01391">
    <property type="entry name" value="dnaG"/>
    <property type="match status" value="1"/>
</dbReference>
<dbReference type="EC" id="2.7.7.101" evidence="12"/>
<dbReference type="PROSITE" id="PS50880">
    <property type="entry name" value="TOPRIM"/>
    <property type="match status" value="1"/>
</dbReference>
<keyword evidence="1 12" id="KW-0240">DNA-directed RNA polymerase</keyword>
<evidence type="ECO:0000256" key="14">
    <source>
        <dbReference type="PIRSR" id="PIRSR002811-1"/>
    </source>
</evidence>
<dbReference type="GO" id="GO:0003677">
    <property type="term" value="F:DNA binding"/>
    <property type="evidence" value="ECO:0007669"/>
    <property type="project" value="UniProtKB-KW"/>
</dbReference>
<dbReference type="AlphaFoldDB" id="A7I3P2"/>
<dbReference type="FunFam" id="3.90.580.10:FF:000001">
    <property type="entry name" value="DNA primase"/>
    <property type="match status" value="1"/>
</dbReference>
<dbReference type="eggNOG" id="COG0358">
    <property type="taxonomic scope" value="Bacteria"/>
</dbReference>
<dbReference type="InterPro" id="IPR030846">
    <property type="entry name" value="DnaG_bac"/>
</dbReference>
<dbReference type="Gene3D" id="3.90.980.10">
    <property type="entry name" value="DNA primase, catalytic core, N-terminal domain"/>
    <property type="match status" value="1"/>
</dbReference>
<evidence type="ECO:0000256" key="13">
    <source>
        <dbReference type="PIRNR" id="PIRNR002811"/>
    </source>
</evidence>
<feature type="domain" description="Toprim" evidence="15">
    <location>
        <begin position="249"/>
        <end position="330"/>
    </location>
</feature>
<evidence type="ECO:0000259" key="15">
    <source>
        <dbReference type="PROSITE" id="PS50880"/>
    </source>
</evidence>
<accession>A7I3P2</accession>
<protein>
    <recommendedName>
        <fullName evidence="12 13">DNA primase</fullName>
        <ecNumber evidence="12">2.7.7.101</ecNumber>
    </recommendedName>
</protein>
<evidence type="ECO:0000256" key="8">
    <source>
        <dbReference type="ARBA" id="ARBA00022833"/>
    </source>
</evidence>
<dbReference type="InterPro" id="IPR002694">
    <property type="entry name" value="Znf_CHC2"/>
</dbReference>
<keyword evidence="8 12" id="KW-0862">Zinc</keyword>
<dbReference type="SMART" id="SM00493">
    <property type="entry name" value="TOPRIM"/>
    <property type="match status" value="1"/>
</dbReference>
<feature type="zinc finger region" description="CHC2-type" evidence="12 14">
    <location>
        <begin position="37"/>
        <end position="61"/>
    </location>
</feature>
<dbReference type="InterPro" id="IPR013264">
    <property type="entry name" value="DNAG_N"/>
</dbReference>
<comment type="similarity">
    <text evidence="12 13">Belongs to the DnaG primase family.</text>
</comment>
<gene>
    <name evidence="12 16" type="primary">dnaG</name>
    <name evidence="16" type="ordered locus">CHAB381_1610</name>
</gene>
<dbReference type="OrthoDB" id="9803773at2"/>
<reference evidence="17" key="1">
    <citation type="submission" date="2007-07" db="EMBL/GenBank/DDBJ databases">
        <title>Complete genome sequence of Campylobacter hominis ATCC BAA-381, a commensal isolated from the human gastrointestinal tract.</title>
        <authorList>
            <person name="Fouts D.E."/>
            <person name="Mongodin E.F."/>
            <person name="Puiu D."/>
            <person name="Sebastian Y."/>
            <person name="Miller W.G."/>
            <person name="Mandrell R.E."/>
            <person name="Nelson K.E."/>
        </authorList>
    </citation>
    <scope>NUCLEOTIDE SEQUENCE [LARGE SCALE GENOMIC DNA]</scope>
    <source>
        <strain evidence="17">ATCC BAA-381 / LMG 19568 / NCTC 13146 / CH001A</strain>
    </source>
</reference>
<evidence type="ECO:0000256" key="11">
    <source>
        <dbReference type="ARBA" id="ARBA00023163"/>
    </source>
</evidence>
<keyword evidence="3 12" id="KW-0808">Transferase</keyword>
<evidence type="ECO:0000256" key="12">
    <source>
        <dbReference type="HAMAP-Rule" id="MF_00974"/>
    </source>
</evidence>
<dbReference type="InterPro" id="IPR036977">
    <property type="entry name" value="DNA_primase_Znf_CHC2"/>
</dbReference>
<evidence type="ECO:0000256" key="5">
    <source>
        <dbReference type="ARBA" id="ARBA00022705"/>
    </source>
</evidence>
<dbReference type="Gene3D" id="1.10.860.10">
    <property type="entry name" value="DNAb Helicase, Chain A"/>
    <property type="match status" value="1"/>
</dbReference>
<organism evidence="16 17">
    <name type="scientific">Campylobacter hominis (strain ATCC BAA-381 / DSM 21671 / CCUG 45161 / LMG 19568 / NCTC 13146 / CH001A)</name>
    <dbReference type="NCBI Taxonomy" id="360107"/>
    <lineage>
        <taxon>Bacteria</taxon>
        <taxon>Pseudomonadati</taxon>
        <taxon>Campylobacterota</taxon>
        <taxon>Epsilonproteobacteria</taxon>
        <taxon>Campylobacterales</taxon>
        <taxon>Campylobacteraceae</taxon>
        <taxon>Campylobacter</taxon>
    </lineage>
</organism>
<dbReference type="KEGG" id="cha:CHAB381_1610"/>
<dbReference type="EMBL" id="CP000776">
    <property type="protein sequence ID" value="ABS51119.1"/>
    <property type="molecule type" value="Genomic_DNA"/>
</dbReference>
<dbReference type="SMART" id="SM00400">
    <property type="entry name" value="ZnF_CHCC"/>
    <property type="match status" value="1"/>
</dbReference>
<dbReference type="InterPro" id="IPR006295">
    <property type="entry name" value="DNA_primase_DnaG"/>
</dbReference>
<dbReference type="RefSeq" id="WP_012109438.1">
    <property type="nucleotide sequence ID" value="NC_009714.1"/>
</dbReference>
<evidence type="ECO:0000256" key="2">
    <source>
        <dbReference type="ARBA" id="ARBA00022515"/>
    </source>
</evidence>
<dbReference type="InterPro" id="IPR037068">
    <property type="entry name" value="DNA_primase_core_N_sf"/>
</dbReference>
<dbReference type="PIRSF" id="PIRSF002811">
    <property type="entry name" value="DnaG"/>
    <property type="match status" value="1"/>
</dbReference>
<keyword evidence="17" id="KW-1185">Reference proteome</keyword>
<dbReference type="Pfam" id="PF01807">
    <property type="entry name" value="Zn_ribbon_DnaG"/>
    <property type="match status" value="1"/>
</dbReference>
<keyword evidence="7 12" id="KW-0863">Zinc-finger</keyword>
<dbReference type="GO" id="GO:0008270">
    <property type="term" value="F:zinc ion binding"/>
    <property type="evidence" value="ECO:0007669"/>
    <property type="project" value="UniProtKB-UniRule"/>
</dbReference>
<keyword evidence="2 12" id="KW-0639">Primosome</keyword>
<keyword evidence="9" id="KW-0460">Magnesium</keyword>
<dbReference type="GO" id="GO:1990077">
    <property type="term" value="C:primosome complex"/>
    <property type="evidence" value="ECO:0007669"/>
    <property type="project" value="UniProtKB-KW"/>
</dbReference>
<dbReference type="PANTHER" id="PTHR30313:SF2">
    <property type="entry name" value="DNA PRIMASE"/>
    <property type="match status" value="1"/>
</dbReference>